<dbReference type="Proteomes" id="UP001180020">
    <property type="component" value="Unassembled WGS sequence"/>
</dbReference>
<keyword evidence="2" id="KW-1185">Reference proteome</keyword>
<reference evidence="1" key="1">
    <citation type="journal article" date="2023" name="Nat. Commun.">
        <title>Diploid and tetraploid genomes of Acorus and the evolution of monocots.</title>
        <authorList>
            <person name="Ma L."/>
            <person name="Liu K.W."/>
            <person name="Li Z."/>
            <person name="Hsiao Y.Y."/>
            <person name="Qi Y."/>
            <person name="Fu T."/>
            <person name="Tang G.D."/>
            <person name="Zhang D."/>
            <person name="Sun W.H."/>
            <person name="Liu D.K."/>
            <person name="Li Y."/>
            <person name="Chen G.Z."/>
            <person name="Liu X.D."/>
            <person name="Liao X.Y."/>
            <person name="Jiang Y.T."/>
            <person name="Yu X."/>
            <person name="Hao Y."/>
            <person name="Huang J."/>
            <person name="Zhao X.W."/>
            <person name="Ke S."/>
            <person name="Chen Y.Y."/>
            <person name="Wu W.L."/>
            <person name="Hsu J.L."/>
            <person name="Lin Y.F."/>
            <person name="Huang M.D."/>
            <person name="Li C.Y."/>
            <person name="Huang L."/>
            <person name="Wang Z.W."/>
            <person name="Zhao X."/>
            <person name="Zhong W.Y."/>
            <person name="Peng D.H."/>
            <person name="Ahmad S."/>
            <person name="Lan S."/>
            <person name="Zhang J.S."/>
            <person name="Tsai W.C."/>
            <person name="Van de Peer Y."/>
            <person name="Liu Z.J."/>
        </authorList>
    </citation>
    <scope>NUCLEOTIDE SEQUENCE</scope>
    <source>
        <strain evidence="1">CP</strain>
    </source>
</reference>
<gene>
    <name evidence="1" type="ORF">QJS10_CPA07g00639</name>
</gene>
<reference evidence="1" key="2">
    <citation type="submission" date="2023-06" db="EMBL/GenBank/DDBJ databases">
        <authorList>
            <person name="Ma L."/>
            <person name="Liu K.-W."/>
            <person name="Li Z."/>
            <person name="Hsiao Y.-Y."/>
            <person name="Qi Y."/>
            <person name="Fu T."/>
            <person name="Tang G."/>
            <person name="Zhang D."/>
            <person name="Sun W.-H."/>
            <person name="Liu D.-K."/>
            <person name="Li Y."/>
            <person name="Chen G.-Z."/>
            <person name="Liu X.-D."/>
            <person name="Liao X.-Y."/>
            <person name="Jiang Y.-T."/>
            <person name="Yu X."/>
            <person name="Hao Y."/>
            <person name="Huang J."/>
            <person name="Zhao X.-W."/>
            <person name="Ke S."/>
            <person name="Chen Y.-Y."/>
            <person name="Wu W.-L."/>
            <person name="Hsu J.-L."/>
            <person name="Lin Y.-F."/>
            <person name="Huang M.-D."/>
            <person name="Li C.-Y."/>
            <person name="Huang L."/>
            <person name="Wang Z.-W."/>
            <person name="Zhao X."/>
            <person name="Zhong W.-Y."/>
            <person name="Peng D.-H."/>
            <person name="Ahmad S."/>
            <person name="Lan S."/>
            <person name="Zhang J.-S."/>
            <person name="Tsai W.-C."/>
            <person name="Van De Peer Y."/>
            <person name="Liu Z.-J."/>
        </authorList>
    </citation>
    <scope>NUCLEOTIDE SEQUENCE</scope>
    <source>
        <strain evidence="1">CP</strain>
        <tissue evidence="1">Leaves</tissue>
    </source>
</reference>
<protein>
    <submittedName>
        <fullName evidence="1">Uncharacterized protein</fullName>
    </submittedName>
</protein>
<proteinExistence type="predicted"/>
<comment type="caution">
    <text evidence="1">The sequence shown here is derived from an EMBL/GenBank/DDBJ whole genome shotgun (WGS) entry which is preliminary data.</text>
</comment>
<dbReference type="EMBL" id="JAUJYO010000007">
    <property type="protein sequence ID" value="KAK1311710.1"/>
    <property type="molecule type" value="Genomic_DNA"/>
</dbReference>
<accession>A0AAV9EDW7</accession>
<evidence type="ECO:0000313" key="2">
    <source>
        <dbReference type="Proteomes" id="UP001180020"/>
    </source>
</evidence>
<evidence type="ECO:0000313" key="1">
    <source>
        <dbReference type="EMBL" id="KAK1311710.1"/>
    </source>
</evidence>
<organism evidence="1 2">
    <name type="scientific">Acorus calamus</name>
    <name type="common">Sweet flag</name>
    <dbReference type="NCBI Taxonomy" id="4465"/>
    <lineage>
        <taxon>Eukaryota</taxon>
        <taxon>Viridiplantae</taxon>
        <taxon>Streptophyta</taxon>
        <taxon>Embryophyta</taxon>
        <taxon>Tracheophyta</taxon>
        <taxon>Spermatophyta</taxon>
        <taxon>Magnoliopsida</taxon>
        <taxon>Liliopsida</taxon>
        <taxon>Acoraceae</taxon>
        <taxon>Acorus</taxon>
    </lineage>
</organism>
<name>A0AAV9EDW7_ACOCL</name>
<sequence>MNLENVECNIPADMSEPGQLSLLPNPSPPSIALPSFGCDAYVKHDVLGTNSVRTAFERQYTVRTGERLVKLVAKAFYDDLLLKSGNQTKMRRGDICGMAVVVLDALTNDLEGMWKWFRERCKTDRLSNLAKFQWLVPHVVLVTVGEASGVSERIPAGCAGMRECMHAFHGFEFYIGMIGRDVRKRVSGDHGGMCLMFV</sequence>
<dbReference type="AlphaFoldDB" id="A0AAV9EDW7"/>